<accession>A0ABT1XVA5</accession>
<dbReference type="Proteomes" id="UP001206067">
    <property type="component" value="Unassembled WGS sequence"/>
</dbReference>
<comment type="caution">
    <text evidence="2">The sequence shown here is derived from an EMBL/GenBank/DDBJ whole genome shotgun (WGS) entry which is preliminary data.</text>
</comment>
<dbReference type="RefSeq" id="WP_257596721.1">
    <property type="nucleotide sequence ID" value="NZ_JANKHH010000007.1"/>
</dbReference>
<feature type="chain" id="PRO_5046741913" description="Lipoprotein" evidence="1">
    <location>
        <begin position="22"/>
        <end position="216"/>
    </location>
</feature>
<evidence type="ECO:0008006" key="4">
    <source>
        <dbReference type="Google" id="ProtNLM"/>
    </source>
</evidence>
<protein>
    <recommendedName>
        <fullName evidence="4">Lipoprotein</fullName>
    </recommendedName>
</protein>
<proteinExistence type="predicted"/>
<organism evidence="2 3">
    <name type="scientific">Parerythrobacter lacustris</name>
    <dbReference type="NCBI Taxonomy" id="2969984"/>
    <lineage>
        <taxon>Bacteria</taxon>
        <taxon>Pseudomonadati</taxon>
        <taxon>Pseudomonadota</taxon>
        <taxon>Alphaproteobacteria</taxon>
        <taxon>Sphingomonadales</taxon>
        <taxon>Erythrobacteraceae</taxon>
        <taxon>Parerythrobacter</taxon>
    </lineage>
</organism>
<dbReference type="EMBL" id="JANKHH010000007">
    <property type="protein sequence ID" value="MCR2834871.1"/>
    <property type="molecule type" value="Genomic_DNA"/>
</dbReference>
<keyword evidence="1" id="KW-0732">Signal</keyword>
<evidence type="ECO:0000313" key="3">
    <source>
        <dbReference type="Proteomes" id="UP001206067"/>
    </source>
</evidence>
<evidence type="ECO:0000313" key="2">
    <source>
        <dbReference type="EMBL" id="MCR2834871.1"/>
    </source>
</evidence>
<dbReference type="PROSITE" id="PS51257">
    <property type="entry name" value="PROKAR_LIPOPROTEIN"/>
    <property type="match status" value="1"/>
</dbReference>
<sequence>MTVRRKILSASIMAVALAGCASEGELVVGDGVGITAIRSACPAVGIPDYTGDVTVFRQAGDKSAANVDFTAAMTNLRSNCSDSAENVYTEASFDILVSRSDPRGARTVTVPYFSTVLQGGSAVQAKRIGSVTVQFADGQARARAQGKAGAFVNRAAATLPADIRERITRKRKAGDPDAALDPLADPQVRAALDRATFELLIGFQLTEDQLAYNATR</sequence>
<reference evidence="2 3" key="1">
    <citation type="submission" date="2022-08" db="EMBL/GenBank/DDBJ databases">
        <title>Polyphasic taxonomy analysis of Qipengyuania sp.RS5-5.</title>
        <authorList>
            <person name="Xamxidin M."/>
            <person name="Wu M."/>
        </authorList>
    </citation>
    <scope>NUCLEOTIDE SEQUENCE [LARGE SCALE GENOMIC DNA]</scope>
    <source>
        <strain evidence="2 3">RS5-5</strain>
    </source>
</reference>
<gene>
    <name evidence="2" type="ORF">NSO95_13050</name>
</gene>
<evidence type="ECO:0000256" key="1">
    <source>
        <dbReference type="SAM" id="SignalP"/>
    </source>
</evidence>
<feature type="signal peptide" evidence="1">
    <location>
        <begin position="1"/>
        <end position="21"/>
    </location>
</feature>
<name>A0ABT1XVA5_9SPHN</name>
<keyword evidence="3" id="KW-1185">Reference proteome</keyword>